<dbReference type="EMBL" id="CM035417">
    <property type="protein sequence ID" value="KAH7423346.1"/>
    <property type="molecule type" value="Genomic_DNA"/>
</dbReference>
<evidence type="ECO:0000313" key="7">
    <source>
        <dbReference type="EMBL" id="KAH7423346.1"/>
    </source>
</evidence>
<comment type="subcellular location">
    <subcellularLocation>
        <location evidence="1">Nucleus</location>
    </subcellularLocation>
</comment>
<feature type="compositionally biased region" description="Acidic residues" evidence="6">
    <location>
        <begin position="1858"/>
        <end position="1875"/>
    </location>
</feature>
<evidence type="ECO:0008006" key="9">
    <source>
        <dbReference type="Google" id="ProtNLM"/>
    </source>
</evidence>
<comment type="caution">
    <text evidence="7">The sequence shown here is derived from an EMBL/GenBank/DDBJ whole genome shotgun (WGS) entry which is preliminary data.</text>
</comment>
<dbReference type="OrthoDB" id="27563at2759"/>
<feature type="compositionally biased region" description="Polar residues" evidence="6">
    <location>
        <begin position="1321"/>
        <end position="1332"/>
    </location>
</feature>
<keyword evidence="4" id="KW-0833">Ubl conjugation pathway</keyword>
<dbReference type="SMART" id="SM00667">
    <property type="entry name" value="LisH"/>
    <property type="match status" value="1"/>
</dbReference>
<dbReference type="GO" id="GO:0080008">
    <property type="term" value="C:Cul4-RING E3 ubiquitin ligase complex"/>
    <property type="evidence" value="ECO:0007669"/>
    <property type="project" value="TreeGrafter"/>
</dbReference>
<dbReference type="InterPro" id="IPR033270">
    <property type="entry name" value="VPRBP/DCAF1"/>
</dbReference>
<evidence type="ECO:0000313" key="8">
    <source>
        <dbReference type="Proteomes" id="UP000825935"/>
    </source>
</evidence>
<evidence type="ECO:0000256" key="5">
    <source>
        <dbReference type="ARBA" id="ARBA00023242"/>
    </source>
</evidence>
<feature type="compositionally biased region" description="Acidic residues" evidence="6">
    <location>
        <begin position="1882"/>
        <end position="1899"/>
    </location>
</feature>
<dbReference type="Gene3D" id="2.130.10.10">
    <property type="entry name" value="YVTN repeat-like/Quinoprotein amine dehydrogenase"/>
    <property type="match status" value="1"/>
</dbReference>
<dbReference type="GO" id="GO:0005634">
    <property type="term" value="C:nucleus"/>
    <property type="evidence" value="ECO:0007669"/>
    <property type="project" value="UniProtKB-SubCell"/>
</dbReference>
<keyword evidence="8" id="KW-1185">Reference proteome</keyword>
<gene>
    <name evidence="7" type="ORF">KP509_12G050900</name>
</gene>
<dbReference type="PROSITE" id="PS50896">
    <property type="entry name" value="LISH"/>
    <property type="match status" value="1"/>
</dbReference>
<dbReference type="InterPro" id="IPR036322">
    <property type="entry name" value="WD40_repeat_dom_sf"/>
</dbReference>
<organism evidence="7 8">
    <name type="scientific">Ceratopteris richardii</name>
    <name type="common">Triangle waterfern</name>
    <dbReference type="NCBI Taxonomy" id="49495"/>
    <lineage>
        <taxon>Eukaryota</taxon>
        <taxon>Viridiplantae</taxon>
        <taxon>Streptophyta</taxon>
        <taxon>Embryophyta</taxon>
        <taxon>Tracheophyta</taxon>
        <taxon>Polypodiopsida</taxon>
        <taxon>Polypodiidae</taxon>
        <taxon>Polypodiales</taxon>
        <taxon>Pteridineae</taxon>
        <taxon>Pteridaceae</taxon>
        <taxon>Parkerioideae</taxon>
        <taxon>Ceratopteris</taxon>
    </lineage>
</organism>
<dbReference type="InterPro" id="IPR015943">
    <property type="entry name" value="WD40/YVTN_repeat-like_dom_sf"/>
</dbReference>
<evidence type="ECO:0000256" key="3">
    <source>
        <dbReference type="ARBA" id="ARBA00008845"/>
    </source>
</evidence>
<comment type="pathway">
    <text evidence="2">Protein modification; protein ubiquitination.</text>
</comment>
<keyword evidence="5" id="KW-0539">Nucleus</keyword>
<dbReference type="InterPro" id="IPR006594">
    <property type="entry name" value="LisH"/>
</dbReference>
<dbReference type="Proteomes" id="UP000825935">
    <property type="component" value="Chromosome 12"/>
</dbReference>
<comment type="similarity">
    <text evidence="3">Belongs to the VPRBP/DCAF1 family.</text>
</comment>
<dbReference type="GO" id="GO:0016567">
    <property type="term" value="P:protein ubiquitination"/>
    <property type="evidence" value="ECO:0007669"/>
    <property type="project" value="InterPro"/>
</dbReference>
<dbReference type="SUPFAM" id="SSF48371">
    <property type="entry name" value="ARM repeat"/>
    <property type="match status" value="1"/>
</dbReference>
<feature type="compositionally biased region" description="Acidic residues" evidence="6">
    <location>
        <begin position="1907"/>
        <end position="1940"/>
    </location>
</feature>
<dbReference type="PANTHER" id="PTHR13129">
    <property type="entry name" value="VPRBP PROTEIN-RELATED"/>
    <property type="match status" value="1"/>
</dbReference>
<feature type="region of interest" description="Disordered" evidence="6">
    <location>
        <begin position="1851"/>
        <end position="1983"/>
    </location>
</feature>
<dbReference type="SUPFAM" id="SSF50978">
    <property type="entry name" value="WD40 repeat-like"/>
    <property type="match status" value="1"/>
</dbReference>
<proteinExistence type="inferred from homology"/>
<evidence type="ECO:0000256" key="6">
    <source>
        <dbReference type="SAM" id="MobiDB-lite"/>
    </source>
</evidence>
<reference evidence="7" key="1">
    <citation type="submission" date="2021-08" db="EMBL/GenBank/DDBJ databases">
        <title>WGS assembly of Ceratopteris richardii.</title>
        <authorList>
            <person name="Marchant D.B."/>
            <person name="Chen G."/>
            <person name="Jenkins J."/>
            <person name="Shu S."/>
            <person name="Leebens-Mack J."/>
            <person name="Grimwood J."/>
            <person name="Schmutz J."/>
            <person name="Soltis P."/>
            <person name="Soltis D."/>
            <person name="Chen Z.-H."/>
        </authorList>
    </citation>
    <scope>NUCLEOTIDE SEQUENCE</scope>
    <source>
        <strain evidence="7">Whitten #5841</strain>
        <tissue evidence="7">Leaf</tissue>
    </source>
</reference>
<feature type="compositionally biased region" description="Basic and acidic residues" evidence="6">
    <location>
        <begin position="267"/>
        <end position="287"/>
    </location>
</feature>
<feature type="region of interest" description="Disordered" evidence="6">
    <location>
        <begin position="267"/>
        <end position="312"/>
    </location>
</feature>
<dbReference type="InterPro" id="IPR016024">
    <property type="entry name" value="ARM-type_fold"/>
</dbReference>
<feature type="compositionally biased region" description="Acidic residues" evidence="6">
    <location>
        <begin position="547"/>
        <end position="560"/>
    </location>
</feature>
<feature type="region of interest" description="Disordered" evidence="6">
    <location>
        <begin position="1303"/>
        <end position="1344"/>
    </location>
</feature>
<name>A0A8T2TNQ9_CERRI</name>
<protein>
    <recommendedName>
        <fullName evidence="9">LisH domain-containing protein</fullName>
    </recommendedName>
</protein>
<feature type="region of interest" description="Disordered" evidence="6">
    <location>
        <begin position="539"/>
        <end position="562"/>
    </location>
</feature>
<dbReference type="PANTHER" id="PTHR13129:SF4">
    <property type="entry name" value="DDB1- AND CUL4-ASSOCIATED FACTOR 1"/>
    <property type="match status" value="1"/>
</dbReference>
<evidence type="ECO:0000256" key="2">
    <source>
        <dbReference type="ARBA" id="ARBA00004906"/>
    </source>
</evidence>
<evidence type="ECO:0000256" key="4">
    <source>
        <dbReference type="ARBA" id="ARBA00022786"/>
    </source>
</evidence>
<accession>A0A8T2TNQ9</accession>
<sequence length="1983" mass="215458">MSDPSPSATLASAALSIENISQNEGLPSAENVDTSMDESGCEEILQKARNLMRRITAARPSPHPRFLHNLAAILEEEEARFEKEAGLPISSTSTRSTYAIGRLVSMIRENDDFFELLSSRLLVESRHSTAVRASASRLLLACLSCGMYSETFDESVLSNIKQWVVQEPPECEFADLRSCASSKFKRMAPSDWELLKTYSLGLLATALTTGGGIIEEMLRRGLAAKVLHFLRVHVLKEDIHKETSVAVENRSACITYGRNKDSRIKLPLDSLPVDHNRDVGESTEHQGKSQSQSIGRDNAMKDDEAGRGSAHCESCNVRSNTAYDTDGIDWMSTDSWQWRDGPGRCKCADACCTSSHKERCNNSDCSGGEEILKQRQDVRDRDRDSSKVRGRKICDGAMELEKSGSLNLGSQLLGGIKDRKDNRGFHVHKSAERSGKSTELGPTILETQNNFIGQNLRAEIGGVDISEHVRNAARAAEAEARAANAPLEAVEAAGEAAADIVKTAALEAFSHSAAEKVILDAAKSAAAAVVDAAAATTAAHIPKPESEEQENNEVDPDSSELGDCVPSIADLLRIRERYSIQCLEKLGEYLEVLGAVLHERGVDVCLALLQRGSSAKDTTMLIDTLKLICALAAHRKFSALFVDKGGVEHILALPRLPETYIGVSLCLFAFASVQGVLERVCSATFERVNNVVALALHLLESAPDPARRNAALFFGAAFVSRAILDSFDAQDGLSRMLKLLQNAATIRSGGVSTSFGLSPISRSDRAASSEVLTSYEKQTAYHTCIALRQYFRAQLLILVDSLRPWKCKSAPRNTAGGQSTAYKPLELSGEAVDAVVMQIKRDRKLGPSFVKSRWQAAEKFIRCSGHVTLLELTQVSPEERYLHDIAPNALSILHIITLMPNTRKSIVSSILGNGRSGMAVILDAASAQTEFVEPERIQPALLVLANLVCAPPSRSKCPTIVHHISNASQEQIVNSQGASAMCFDGTGEHYVKQETTLIKGSGDLAAVSSRNPRENTCHMGTSSYSSPAAVVGDRKINLGSAAGCSGLAFCIEQGYRQARSVIRANNGIKVLLHLLSPGTVLPPASSDCIRCLACRVLLGLARDDAIAHILTKLQVGKLLSELLREGSGIFGLSKHRTGDQGRWQVELSQLSMELIALVANAGRATNLVASDAAAPTLCRIERAAIAAATPISYPARELMQLIHEHLVLSGLMNTASELLKEAKLVPLTSVACHMMGQTYPPLTEKFQNLQQLPSGRVPRGFYSEFSTWSKDSSFVECSVGNCRKKGPGFASTLISSQKALSYGMPGESKISTSRAEELNDIGSSTGPPNNLEQPDGPKGGAIGNLPIKRQYVETVHLMNKRLCFKDSDNPLPDIITPIALRGSQLRKDNAVFVNSSFKESGSAAQELQDLSSIRNVGCEFNPGEAFCLGSRIENMKESHAPLMSSSHCQNERATLDSLVVQYLKHQHRQCPAPITTLPPLSLFHPHVCPESSRVCEAPLNTVRRFSGREIVPPFGGGHGRRRDRHFVYSRFRPLRPCRNEREIFTSSAFLGTTFCLATSSQSGDICLFDCHSGNLLESHSCHQSPILSLQSAPISLGGSIELSESVPAHLLLLSGSSDSQLWNSSALDDAPLHNFDDCRLACFNNTANTVAAISTEPAREVLLYDVQTGNLKQRLSESSSSSAVLRGTAHCSIHFSPSDSLLLWKGLLWDHRIPRAVHQFDQFTDYGGGGFHPAGNEVVINSEIWDLRFLKLLRSVPSLYQTTISFNSTGDVIYAILRRNTESIFHHRRTKHPLCTAFKTIDAVDYSEIATTQVDRCVLDLSTEPNDYLISVVGLDGHMETDSFARLYEIGRRKPSDDDSDPDDVGETDDDEDDYVAIADDLHDDEDTDADGSNEDDSAVEGTTAADDGDDDDEAEEDGDADGDMNEEDDEDDDDDDPIEVDGSLVELLSDVDDENGISYTSQEDASTNESDDDNADSSNSVP</sequence>
<evidence type="ECO:0000256" key="1">
    <source>
        <dbReference type="ARBA" id="ARBA00004123"/>
    </source>
</evidence>